<accession>A0A2V1IWI3</accession>
<dbReference type="EMBL" id="PUBV01000002">
    <property type="protein sequence ID" value="PWB09333.1"/>
    <property type="molecule type" value="Genomic_DNA"/>
</dbReference>
<gene>
    <name evidence="2" type="ORF">C5O25_01440</name>
</gene>
<organism evidence="2 3">
    <name type="scientific">Paramuribaculum intestinale</name>
    <dbReference type="NCBI Taxonomy" id="2094151"/>
    <lineage>
        <taxon>Bacteria</taxon>
        <taxon>Pseudomonadati</taxon>
        <taxon>Bacteroidota</taxon>
        <taxon>Bacteroidia</taxon>
        <taxon>Bacteroidales</taxon>
        <taxon>Muribaculaceae</taxon>
        <taxon>Paramuribaculum</taxon>
    </lineage>
</organism>
<feature type="signal peptide" evidence="1">
    <location>
        <begin position="1"/>
        <end position="19"/>
    </location>
</feature>
<dbReference type="Gene3D" id="3.10.450.360">
    <property type="match status" value="1"/>
</dbReference>
<reference evidence="3" key="1">
    <citation type="submission" date="2018-02" db="EMBL/GenBank/DDBJ databases">
        <authorList>
            <person name="Clavel T."/>
            <person name="Strowig T."/>
        </authorList>
    </citation>
    <scope>NUCLEOTIDE SEQUENCE [LARGE SCALE GENOMIC DNA]</scope>
    <source>
        <strain evidence="3">DSM 100764</strain>
    </source>
</reference>
<dbReference type="GeneID" id="93425368"/>
<evidence type="ECO:0000313" key="2">
    <source>
        <dbReference type="EMBL" id="PWB09333.1"/>
    </source>
</evidence>
<feature type="chain" id="PRO_5015962599" evidence="1">
    <location>
        <begin position="20"/>
        <end position="173"/>
    </location>
</feature>
<sequence>MIRKFVTAALVVLAMTPLAACSDNDDDNLSPDAELKQALSTKYPAMKVTGWEKVKSWSVAEGRIDGIDADVWFDVSNQWVMTEYDYGRDIARLPQPVANAIAGGDFRDWTVDDIDYYERRSESFYRVEMETPGQPDVYLLYMPDGALRGTTAVDTDVYPDFVLPQPILPPAGN</sequence>
<proteinExistence type="predicted"/>
<dbReference type="RefSeq" id="WP_107034955.1">
    <property type="nucleotide sequence ID" value="NZ_CAOMZA010000003.1"/>
</dbReference>
<evidence type="ECO:0000256" key="1">
    <source>
        <dbReference type="SAM" id="SignalP"/>
    </source>
</evidence>
<keyword evidence="1" id="KW-0732">Signal</keyword>
<evidence type="ECO:0000313" key="3">
    <source>
        <dbReference type="Proteomes" id="UP000244925"/>
    </source>
</evidence>
<comment type="caution">
    <text evidence="2">The sequence shown here is derived from an EMBL/GenBank/DDBJ whole genome shotgun (WGS) entry which is preliminary data.</text>
</comment>
<keyword evidence="3" id="KW-1185">Reference proteome</keyword>
<dbReference type="SUPFAM" id="SSF160574">
    <property type="entry name" value="BT0923-like"/>
    <property type="match status" value="1"/>
</dbReference>
<name>A0A2V1IWI3_9BACT</name>
<dbReference type="Proteomes" id="UP000244925">
    <property type="component" value="Unassembled WGS sequence"/>
</dbReference>
<protein>
    <submittedName>
        <fullName evidence="2">Uncharacterized protein</fullName>
    </submittedName>
</protein>
<dbReference type="AlphaFoldDB" id="A0A2V1IWI3"/>